<name>A0A4Y9Y3U3_9AGAM</name>
<reference evidence="2 3" key="1">
    <citation type="submission" date="2019-02" db="EMBL/GenBank/DDBJ databases">
        <title>Genome sequencing of the rare red list fungi Dentipellis fragilis.</title>
        <authorList>
            <person name="Buettner E."/>
            <person name="Kellner H."/>
        </authorList>
    </citation>
    <scope>NUCLEOTIDE SEQUENCE [LARGE SCALE GENOMIC DNA]</scope>
    <source>
        <strain evidence="2 3">DSM 105465</strain>
    </source>
</reference>
<evidence type="ECO:0000313" key="2">
    <source>
        <dbReference type="EMBL" id="TFY57146.1"/>
    </source>
</evidence>
<dbReference type="Proteomes" id="UP000298327">
    <property type="component" value="Unassembled WGS sequence"/>
</dbReference>
<comment type="caution">
    <text evidence="2">The sequence shown here is derived from an EMBL/GenBank/DDBJ whole genome shotgun (WGS) entry which is preliminary data.</text>
</comment>
<keyword evidence="3" id="KW-1185">Reference proteome</keyword>
<feature type="compositionally biased region" description="Polar residues" evidence="1">
    <location>
        <begin position="50"/>
        <end position="64"/>
    </location>
</feature>
<accession>A0A4Y9Y3U3</accession>
<dbReference type="AlphaFoldDB" id="A0A4Y9Y3U3"/>
<evidence type="ECO:0000256" key="1">
    <source>
        <dbReference type="SAM" id="MobiDB-lite"/>
    </source>
</evidence>
<sequence>MPLVPRYQQKLIWPLGRDCDARYGEQRSDTTVEVGPVAERPRSIFPSYAETRTISPRASRQQPNPAAIGPVL</sequence>
<gene>
    <name evidence="2" type="ORF">EVG20_g8655</name>
</gene>
<organism evidence="2 3">
    <name type="scientific">Dentipellis fragilis</name>
    <dbReference type="NCBI Taxonomy" id="205917"/>
    <lineage>
        <taxon>Eukaryota</taxon>
        <taxon>Fungi</taxon>
        <taxon>Dikarya</taxon>
        <taxon>Basidiomycota</taxon>
        <taxon>Agaricomycotina</taxon>
        <taxon>Agaricomycetes</taxon>
        <taxon>Russulales</taxon>
        <taxon>Hericiaceae</taxon>
        <taxon>Dentipellis</taxon>
    </lineage>
</organism>
<protein>
    <submittedName>
        <fullName evidence="2">Uncharacterized protein</fullName>
    </submittedName>
</protein>
<evidence type="ECO:0000313" key="3">
    <source>
        <dbReference type="Proteomes" id="UP000298327"/>
    </source>
</evidence>
<feature type="region of interest" description="Disordered" evidence="1">
    <location>
        <begin position="45"/>
        <end position="72"/>
    </location>
</feature>
<proteinExistence type="predicted"/>
<dbReference type="EMBL" id="SEOQ01000772">
    <property type="protein sequence ID" value="TFY57146.1"/>
    <property type="molecule type" value="Genomic_DNA"/>
</dbReference>